<reference evidence="2 3" key="1">
    <citation type="submission" date="2016-07" db="EMBL/GenBank/DDBJ databases">
        <title>Pervasive Adenine N6-methylation of Active Genes in Fungi.</title>
        <authorList>
            <consortium name="DOE Joint Genome Institute"/>
            <person name="Mondo S.J."/>
            <person name="Dannebaum R.O."/>
            <person name="Kuo R.C."/>
            <person name="Labutti K."/>
            <person name="Haridas S."/>
            <person name="Kuo A."/>
            <person name="Salamov A."/>
            <person name="Ahrendt S.R."/>
            <person name="Lipzen A."/>
            <person name="Sullivan W."/>
            <person name="Andreopoulos W.B."/>
            <person name="Clum A."/>
            <person name="Lindquist E."/>
            <person name="Daum C."/>
            <person name="Ramamoorthy G.K."/>
            <person name="Gryganskyi A."/>
            <person name="Culley D."/>
            <person name="Magnuson J.K."/>
            <person name="James T.Y."/>
            <person name="O'Malley M.A."/>
            <person name="Stajich J.E."/>
            <person name="Spatafora J.W."/>
            <person name="Visel A."/>
            <person name="Grigoriev I.V."/>
        </authorList>
    </citation>
    <scope>NUCLEOTIDE SEQUENCE [LARGE SCALE GENOMIC DNA]</scope>
    <source>
        <strain evidence="2 3">CBS 931.73</strain>
    </source>
</reference>
<feature type="compositionally biased region" description="Polar residues" evidence="1">
    <location>
        <begin position="69"/>
        <end position="80"/>
    </location>
</feature>
<gene>
    <name evidence="2" type="ORF">K493DRAFT_335331</name>
</gene>
<evidence type="ECO:0000256" key="1">
    <source>
        <dbReference type="SAM" id="MobiDB-lite"/>
    </source>
</evidence>
<proteinExistence type="predicted"/>
<feature type="compositionally biased region" description="Polar residues" evidence="1">
    <location>
        <begin position="431"/>
        <end position="443"/>
    </location>
</feature>
<sequence length="657" mass="70980">MSNHINNHKVASVNSEEYKHPHMTALKESIKNLAGSIPNTNQMRNLINKDDRSDESKQYINDDSYAPGISTNSVGKSLPSSRLGDEALSREFRRNVAQDYDTGAADNSSPSNESTGNRFTDSRNSRALSDGIPTKAESRNRLTGQNFADAGDHLADHFNDLHLQKSSSISNEDPVNSSKAFAKPTVMNPAYDSVDPADHRAPTKHIPSTVPAVHPTESNSDLPEHRGPMERTLSDRSDSSTLSRRLQRNLNQHLDDEVTTSEENITPVARSTEGNSSNLNHPGNMAHDGAFIHNNDSSYPEVNNGHQSANYNTNRSIHGEGPGGFGKYGTTAPAVENGTEAGIHRHNDSTVPTNGNNIGALNEDGGLNSNGLAQTNLANPAYHNSHHRHGLAGSAAGAIASEGARALENHHNTTTFGRNSGVGALDEDRGLNSNGLPETSLANPTHHDNHHRHGLTGSATGDIASEGTQIRKNHDNITPAFESFNNDSKCGELDNYIASESNRPFPYTTQGPDSNAIGYSNYDSKQSERPDYHDQVTPAFESFGRSNETQIPSTQPTHSTADIQSVPRSSLGERASISGNHPVNTPLDAENFPTNLGFTNAQNIPTQEKIKASQGLGSHLNDDHQLYNSEPHLVDSGNTGLHSHKTSEHLPELYPRS</sequence>
<feature type="compositionally biased region" description="Polar residues" evidence="1">
    <location>
        <begin position="105"/>
        <end position="119"/>
    </location>
</feature>
<feature type="compositionally biased region" description="Polar residues" evidence="1">
    <location>
        <begin position="501"/>
        <end position="524"/>
    </location>
</feature>
<keyword evidence="3" id="KW-1185">Reference proteome</keyword>
<feature type="region of interest" description="Disordered" evidence="1">
    <location>
        <begin position="189"/>
        <end position="243"/>
    </location>
</feature>
<feature type="region of interest" description="Disordered" evidence="1">
    <location>
        <begin position="546"/>
        <end position="585"/>
    </location>
</feature>
<organism evidence="2 3">
    <name type="scientific">Basidiobolus meristosporus CBS 931.73</name>
    <dbReference type="NCBI Taxonomy" id="1314790"/>
    <lineage>
        <taxon>Eukaryota</taxon>
        <taxon>Fungi</taxon>
        <taxon>Fungi incertae sedis</taxon>
        <taxon>Zoopagomycota</taxon>
        <taxon>Entomophthoromycotina</taxon>
        <taxon>Basidiobolomycetes</taxon>
        <taxon>Basidiobolales</taxon>
        <taxon>Basidiobolaceae</taxon>
        <taxon>Basidiobolus</taxon>
    </lineage>
</organism>
<comment type="caution">
    <text evidence="2">The sequence shown here is derived from an EMBL/GenBank/DDBJ whole genome shotgun (WGS) entry which is preliminary data.</text>
</comment>
<feature type="compositionally biased region" description="Basic and acidic residues" evidence="1">
    <location>
        <begin position="47"/>
        <end position="57"/>
    </location>
</feature>
<dbReference type="EMBL" id="MCFE01000082">
    <property type="protein sequence ID" value="ORY00498.1"/>
    <property type="molecule type" value="Genomic_DNA"/>
</dbReference>
<feature type="region of interest" description="Disordered" evidence="1">
    <location>
        <begin position="411"/>
        <end position="462"/>
    </location>
</feature>
<dbReference type="AlphaFoldDB" id="A0A1Y1YR35"/>
<evidence type="ECO:0000313" key="3">
    <source>
        <dbReference type="Proteomes" id="UP000193498"/>
    </source>
</evidence>
<feature type="region of interest" description="Disordered" evidence="1">
    <location>
        <begin position="501"/>
        <end position="532"/>
    </location>
</feature>
<protein>
    <submittedName>
        <fullName evidence="2">Uncharacterized protein</fullName>
    </submittedName>
</protein>
<accession>A0A1Y1YR35</accession>
<dbReference type="Proteomes" id="UP000193498">
    <property type="component" value="Unassembled WGS sequence"/>
</dbReference>
<feature type="compositionally biased region" description="Basic and acidic residues" evidence="1">
    <location>
        <begin position="222"/>
        <end position="238"/>
    </location>
</feature>
<dbReference type="InParanoid" id="A0A1Y1YR35"/>
<feature type="compositionally biased region" description="Polar residues" evidence="1">
    <location>
        <begin position="546"/>
        <end position="568"/>
    </location>
</feature>
<feature type="region of interest" description="Disordered" evidence="1">
    <location>
        <begin position="100"/>
        <end position="142"/>
    </location>
</feature>
<evidence type="ECO:0000313" key="2">
    <source>
        <dbReference type="EMBL" id="ORY00498.1"/>
    </source>
</evidence>
<name>A0A1Y1YR35_9FUNG</name>
<feature type="region of interest" description="Disordered" evidence="1">
    <location>
        <begin position="35"/>
        <end position="82"/>
    </location>
</feature>
<feature type="region of interest" description="Disordered" evidence="1">
    <location>
        <begin position="611"/>
        <end position="657"/>
    </location>
</feature>